<evidence type="ECO:0000313" key="1">
    <source>
        <dbReference type="EnsemblPlants" id="cds.evm.model.05.228"/>
    </source>
</evidence>
<reference evidence="1" key="1">
    <citation type="submission" date="2018-11" db="EMBL/GenBank/DDBJ databases">
        <authorList>
            <person name="Grassa J C."/>
        </authorList>
    </citation>
    <scope>NUCLEOTIDE SEQUENCE [LARGE SCALE GENOMIC DNA]</scope>
</reference>
<dbReference type="Proteomes" id="UP000596661">
    <property type="component" value="Chromosome 5"/>
</dbReference>
<dbReference type="AlphaFoldDB" id="A0A803PPK5"/>
<keyword evidence="2" id="KW-1185">Reference proteome</keyword>
<proteinExistence type="predicted"/>
<reference evidence="1" key="2">
    <citation type="submission" date="2021-03" db="UniProtKB">
        <authorList>
            <consortium name="EnsemblPlants"/>
        </authorList>
    </citation>
    <scope>IDENTIFICATION</scope>
</reference>
<dbReference type="EMBL" id="UZAU01000409">
    <property type="status" value="NOT_ANNOTATED_CDS"/>
    <property type="molecule type" value="Genomic_DNA"/>
</dbReference>
<organism evidence="1 2">
    <name type="scientific">Cannabis sativa</name>
    <name type="common">Hemp</name>
    <name type="synonym">Marijuana</name>
    <dbReference type="NCBI Taxonomy" id="3483"/>
    <lineage>
        <taxon>Eukaryota</taxon>
        <taxon>Viridiplantae</taxon>
        <taxon>Streptophyta</taxon>
        <taxon>Embryophyta</taxon>
        <taxon>Tracheophyta</taxon>
        <taxon>Spermatophyta</taxon>
        <taxon>Magnoliopsida</taxon>
        <taxon>eudicotyledons</taxon>
        <taxon>Gunneridae</taxon>
        <taxon>Pentapetalae</taxon>
        <taxon>rosids</taxon>
        <taxon>fabids</taxon>
        <taxon>Rosales</taxon>
        <taxon>Cannabaceae</taxon>
        <taxon>Cannabis</taxon>
    </lineage>
</organism>
<dbReference type="Gramene" id="evm.model.05.228">
    <property type="protein sequence ID" value="cds.evm.model.05.228"/>
    <property type="gene ID" value="evm.TU.05.228"/>
</dbReference>
<evidence type="ECO:0008006" key="3">
    <source>
        <dbReference type="Google" id="ProtNLM"/>
    </source>
</evidence>
<accession>A0A803PPK5</accession>
<evidence type="ECO:0000313" key="2">
    <source>
        <dbReference type="Proteomes" id="UP000596661"/>
    </source>
</evidence>
<sequence length="112" mass="11816">MVADLAVAWDSQSGVDLGSNVFNDFLLQGDHVVFIDAATKGLSSAAGIVITNSEGKVVEAFSVCLEAKSPWKLRHGLSSMRCNVVYCTAGHVNFASDCQTLVLGINSQKAPD</sequence>
<name>A0A803PPK5_CANSA</name>
<dbReference type="EnsemblPlants" id="evm.model.05.228">
    <property type="protein sequence ID" value="cds.evm.model.05.228"/>
    <property type="gene ID" value="evm.TU.05.228"/>
</dbReference>
<protein>
    <recommendedName>
        <fullName evidence="3">RNase H type-1 domain-containing protein</fullName>
    </recommendedName>
</protein>